<comment type="caution">
    <text evidence="1">The sequence shown here is derived from an EMBL/GenBank/DDBJ whole genome shotgun (WGS) entry which is preliminary data.</text>
</comment>
<proteinExistence type="predicted"/>
<dbReference type="EMBL" id="JAPFFI010001281">
    <property type="protein sequence ID" value="KAJ6287792.1"/>
    <property type="molecule type" value="Genomic_DNA"/>
</dbReference>
<reference evidence="1" key="1">
    <citation type="submission" date="2022-10" db="EMBL/GenBank/DDBJ databases">
        <authorList>
            <person name="Hyden B.L."/>
            <person name="Feng K."/>
            <person name="Yates T."/>
            <person name="Jawdy S."/>
            <person name="Smart L.B."/>
            <person name="Muchero W."/>
        </authorList>
    </citation>
    <scope>NUCLEOTIDE SEQUENCE</scope>
    <source>
        <tissue evidence="1">Shoot tip</tissue>
    </source>
</reference>
<reference evidence="1" key="2">
    <citation type="journal article" date="2023" name="Int. J. Mol. Sci.">
        <title>De Novo Assembly and Annotation of 11 Diverse Shrub Willow (Salix) Genomes Reveals Novel Gene Organization in Sex-Linked Regions.</title>
        <authorList>
            <person name="Hyden B."/>
            <person name="Feng K."/>
            <person name="Yates T.B."/>
            <person name="Jawdy S."/>
            <person name="Cereghino C."/>
            <person name="Smart L.B."/>
            <person name="Muchero W."/>
        </authorList>
    </citation>
    <scope>NUCLEOTIDE SEQUENCE</scope>
    <source>
        <tissue evidence="1">Shoot tip</tissue>
    </source>
</reference>
<keyword evidence="2" id="KW-1185">Reference proteome</keyword>
<gene>
    <name evidence="1" type="ORF">OIU77_001184</name>
</gene>
<evidence type="ECO:0000313" key="1">
    <source>
        <dbReference type="EMBL" id="KAJ6287792.1"/>
    </source>
</evidence>
<sequence>MKSKHSTHIGAKLKFTLLFIFKAFRKSIEHRKEMGSRAVLLLIGPSPPKQKILFLSF</sequence>
<accession>A0ABQ8ZGE6</accession>
<organism evidence="1 2">
    <name type="scientific">Salix suchowensis</name>
    <dbReference type="NCBI Taxonomy" id="1278906"/>
    <lineage>
        <taxon>Eukaryota</taxon>
        <taxon>Viridiplantae</taxon>
        <taxon>Streptophyta</taxon>
        <taxon>Embryophyta</taxon>
        <taxon>Tracheophyta</taxon>
        <taxon>Spermatophyta</taxon>
        <taxon>Magnoliopsida</taxon>
        <taxon>eudicotyledons</taxon>
        <taxon>Gunneridae</taxon>
        <taxon>Pentapetalae</taxon>
        <taxon>rosids</taxon>
        <taxon>fabids</taxon>
        <taxon>Malpighiales</taxon>
        <taxon>Salicaceae</taxon>
        <taxon>Saliceae</taxon>
        <taxon>Salix</taxon>
    </lineage>
</organism>
<name>A0ABQ8ZGE6_9ROSI</name>
<dbReference type="Proteomes" id="UP001141253">
    <property type="component" value="Unassembled WGS sequence"/>
</dbReference>
<evidence type="ECO:0000313" key="2">
    <source>
        <dbReference type="Proteomes" id="UP001141253"/>
    </source>
</evidence>
<protein>
    <submittedName>
        <fullName evidence="1">Uncharacterized protein</fullName>
    </submittedName>
</protein>